<dbReference type="PANTHER" id="PTHR37994">
    <property type="entry name" value="ARAE_2_N DOMAIN-CONTAINING PROTEIN-RELATED"/>
    <property type="match status" value="1"/>
</dbReference>
<dbReference type="InterPro" id="IPR023244">
    <property type="entry name" value="Brefeldin_A-sensitivity_4"/>
</dbReference>
<feature type="transmembrane region" description="Helical" evidence="5">
    <location>
        <begin position="698"/>
        <end position="718"/>
    </location>
</feature>
<feature type="domain" description="DUF2421" evidence="6">
    <location>
        <begin position="715"/>
        <end position="889"/>
    </location>
</feature>
<dbReference type="STRING" id="90262.A0A1X2J192"/>
<evidence type="ECO:0000313" key="10">
    <source>
        <dbReference type="Proteomes" id="UP000193560"/>
    </source>
</evidence>
<gene>
    <name evidence="9" type="ORF">BCR42DRAFT_10717</name>
</gene>
<dbReference type="GO" id="GO:0016020">
    <property type="term" value="C:membrane"/>
    <property type="evidence" value="ECO:0007669"/>
    <property type="project" value="UniProtKB-SubCell"/>
</dbReference>
<feature type="transmembrane region" description="Helical" evidence="5">
    <location>
        <begin position="635"/>
        <end position="653"/>
    </location>
</feature>
<evidence type="ECO:0000256" key="3">
    <source>
        <dbReference type="ARBA" id="ARBA00022989"/>
    </source>
</evidence>
<reference evidence="9 10" key="1">
    <citation type="submission" date="2016-07" db="EMBL/GenBank/DDBJ databases">
        <title>Pervasive Adenine N6-methylation of Active Genes in Fungi.</title>
        <authorList>
            <consortium name="DOE Joint Genome Institute"/>
            <person name="Mondo S.J."/>
            <person name="Dannebaum R.O."/>
            <person name="Kuo R.C."/>
            <person name="Labutti K."/>
            <person name="Haridas S."/>
            <person name="Kuo A."/>
            <person name="Salamov A."/>
            <person name="Ahrendt S.R."/>
            <person name="Lipzen A."/>
            <person name="Sullivan W."/>
            <person name="Andreopoulos W.B."/>
            <person name="Clum A."/>
            <person name="Lindquist E."/>
            <person name="Daum C."/>
            <person name="Ramamoorthy G.K."/>
            <person name="Gryganskyi A."/>
            <person name="Culley D."/>
            <person name="Magnuson J.K."/>
            <person name="James T.Y."/>
            <person name="O'Malley M.A."/>
            <person name="Stajich J.E."/>
            <person name="Spatafora J.W."/>
            <person name="Visel A."/>
            <person name="Grigoriev I.V."/>
        </authorList>
    </citation>
    <scope>NUCLEOTIDE SEQUENCE [LARGE SCALE GENOMIC DNA]</scope>
    <source>
        <strain evidence="9 10">NRRL 1336</strain>
    </source>
</reference>
<accession>A0A1X2J192</accession>
<evidence type="ECO:0000259" key="6">
    <source>
        <dbReference type="Pfam" id="PF10334"/>
    </source>
</evidence>
<feature type="transmembrane region" description="Helical" evidence="5">
    <location>
        <begin position="558"/>
        <end position="575"/>
    </location>
</feature>
<evidence type="ECO:0000259" key="7">
    <source>
        <dbReference type="Pfam" id="PF10337"/>
    </source>
</evidence>
<protein>
    <recommendedName>
        <fullName evidence="11">DUF2421 domain-containing protein</fullName>
    </recommendedName>
</protein>
<evidence type="ECO:0000256" key="2">
    <source>
        <dbReference type="ARBA" id="ARBA00022692"/>
    </source>
</evidence>
<keyword evidence="2 5" id="KW-0812">Transmembrane</keyword>
<dbReference type="PRINTS" id="PR02047">
    <property type="entry name" value="BREFELDNASP4"/>
</dbReference>
<dbReference type="InterPro" id="IPR018820">
    <property type="entry name" value="BRE4-related_DUF2421"/>
</dbReference>
<sequence>MVSKPSDCLGTFGALISGLYSLLGTYLANLARDHSNANPIQPGPSAILAVFLFFGTFVLNYVRMKFHKANFATVNACILLSFTMTEGAGIPIFTTELSWLFLRPIAVAGAIALAVNYFLWPDDSVANYMQVLQSTLTNCETFFKENSGAFLNMQADTGASSLSSLQQRLHGGILLLIDCKRAAQREILYSKLNASDFGDLTRTVKEMYPSLHGLGLSVIMEKDFLSNLAQDPLLKEAATGEPESYSSGFQDSVALMKSTSEQLVQATVACLDQCKSSLNSFQPQTRSTMDIFMWPFPRIISFGKSRHSQHMADMEQASEQLNNTVYQLEMALEAFDQTQHSNGMQRYSQICYQKHQHRQENTQNGSGKESLSATTYGPLYLVFLYQHNIREFCAHVKSLANMTQQFHQKRTSRKIHLPQTTLKKWFQRNNEVDPAFFNKGNAQNSNYSHGNGNVDGRLEMDDTGGGMTDTTNLNLVQTMTRTDTSPAEQDVQDGFVRSRNNAATRSGAAGTGAYSQNSQGTSRLYMDPDVSPPSTTMERFFNNIYNCLLWFKDIDTMFALKTAVGMVMLAIPAWMPQSAGWFADWRGQWSLITLCLWIFPTPGMFFFGLYSRVLGSVVGAVMGIVVWEITRGNPYGLGVVCFILFIPLYHVFFFSAVYRVAGLMGKITMILVIVYAYNSVLEGGNYVEPVYTVAGKRLLAVVVGIVAAGILLLFPAPVQGRVELRKRLAKTIRDIGRLYGIVTAELTSSKMAAEPTLQQQKAFRRIALDIRRQIADERNLLAHAKYEPPLRGKFQAKRYSQILEIVDSLGALVTSMGHAIRTVNGVWRKQIATTLLRERREYLASIMTTLKLLSTTLAAKTPLPPYMVEPAEARARFAKILEHQINVRPTDMEDPSFPSYSTYMMNGSAFVTELQEVIMDIK</sequence>
<proteinExistence type="predicted"/>
<feature type="transmembrane region" description="Helical" evidence="5">
    <location>
        <begin position="100"/>
        <end position="120"/>
    </location>
</feature>
<feature type="transmembrane region" description="Helical" evidence="5">
    <location>
        <begin position="12"/>
        <end position="31"/>
    </location>
</feature>
<evidence type="ECO:0000256" key="5">
    <source>
        <dbReference type="SAM" id="Phobius"/>
    </source>
</evidence>
<dbReference type="PANTHER" id="PTHR37994:SF3">
    <property type="entry name" value="ER TRANSPORTER 6TM N-TERMINAL DOMAIN-CONTAINING PROTEIN"/>
    <property type="match status" value="1"/>
</dbReference>
<dbReference type="Proteomes" id="UP000193560">
    <property type="component" value="Unassembled WGS sequence"/>
</dbReference>
<dbReference type="AlphaFoldDB" id="A0A1X2J192"/>
<keyword evidence="10" id="KW-1185">Reference proteome</keyword>
<feature type="transmembrane region" description="Helical" evidence="5">
    <location>
        <begin position="587"/>
        <end position="606"/>
    </location>
</feature>
<feature type="domain" description="Putative ER transporter 6TM N-terminal" evidence="7">
    <location>
        <begin position="35"/>
        <end position="339"/>
    </location>
</feature>
<evidence type="ECO:0000256" key="4">
    <source>
        <dbReference type="ARBA" id="ARBA00023136"/>
    </source>
</evidence>
<dbReference type="EMBL" id="MCGE01000001">
    <property type="protein sequence ID" value="ORZ25573.1"/>
    <property type="molecule type" value="Genomic_DNA"/>
</dbReference>
<dbReference type="InterPro" id="IPR049453">
    <property type="entry name" value="Memb_transporter_dom"/>
</dbReference>
<keyword evidence="4 5" id="KW-0472">Membrane</keyword>
<dbReference type="Pfam" id="PF13515">
    <property type="entry name" value="FUSC_2"/>
    <property type="match status" value="1"/>
</dbReference>
<evidence type="ECO:0000256" key="1">
    <source>
        <dbReference type="ARBA" id="ARBA00004141"/>
    </source>
</evidence>
<feature type="transmembrane region" description="Helical" evidence="5">
    <location>
        <begin position="74"/>
        <end position="94"/>
    </location>
</feature>
<name>A0A1X2J192_9FUNG</name>
<dbReference type="OrthoDB" id="2274698at2759"/>
<comment type="caution">
    <text evidence="9">The sequence shown here is derived from an EMBL/GenBank/DDBJ whole genome shotgun (WGS) entry which is preliminary data.</text>
</comment>
<feature type="transmembrane region" description="Helical" evidence="5">
    <location>
        <begin position="660"/>
        <end position="678"/>
    </location>
</feature>
<keyword evidence="3 5" id="KW-1133">Transmembrane helix</keyword>
<evidence type="ECO:0008006" key="11">
    <source>
        <dbReference type="Google" id="ProtNLM"/>
    </source>
</evidence>
<dbReference type="InterPro" id="IPR018823">
    <property type="entry name" value="ArAE_2_N"/>
</dbReference>
<feature type="transmembrane region" description="Helical" evidence="5">
    <location>
        <begin position="43"/>
        <end position="62"/>
    </location>
</feature>
<evidence type="ECO:0000313" key="9">
    <source>
        <dbReference type="EMBL" id="ORZ25573.1"/>
    </source>
</evidence>
<organism evidence="9 10">
    <name type="scientific">Absidia repens</name>
    <dbReference type="NCBI Taxonomy" id="90262"/>
    <lineage>
        <taxon>Eukaryota</taxon>
        <taxon>Fungi</taxon>
        <taxon>Fungi incertae sedis</taxon>
        <taxon>Mucoromycota</taxon>
        <taxon>Mucoromycotina</taxon>
        <taxon>Mucoromycetes</taxon>
        <taxon>Mucorales</taxon>
        <taxon>Cunninghamellaceae</taxon>
        <taxon>Absidia</taxon>
    </lineage>
</organism>
<dbReference type="Pfam" id="PF10337">
    <property type="entry name" value="ArAE_2_N"/>
    <property type="match status" value="1"/>
</dbReference>
<dbReference type="Pfam" id="PF10334">
    <property type="entry name" value="BRE4"/>
    <property type="match status" value="1"/>
</dbReference>
<comment type="subcellular location">
    <subcellularLocation>
        <location evidence="1">Membrane</location>
        <topology evidence="1">Multi-pass membrane protein</topology>
    </subcellularLocation>
</comment>
<evidence type="ECO:0000259" key="8">
    <source>
        <dbReference type="Pfam" id="PF13515"/>
    </source>
</evidence>
<feature type="domain" description="Integral membrane bound transporter" evidence="8">
    <location>
        <begin position="580"/>
        <end position="708"/>
    </location>
</feature>